<evidence type="ECO:0008006" key="2">
    <source>
        <dbReference type="Google" id="ProtNLM"/>
    </source>
</evidence>
<accession>A0A645HGM3</accession>
<dbReference type="AlphaFoldDB" id="A0A645HGM3"/>
<proteinExistence type="predicted"/>
<comment type="caution">
    <text evidence="1">The sequence shown here is derived from an EMBL/GenBank/DDBJ whole genome shotgun (WGS) entry which is preliminary data.</text>
</comment>
<protein>
    <recommendedName>
        <fullName evidence="2">ACT domain-containing protein</fullName>
    </recommendedName>
</protein>
<gene>
    <name evidence="1" type="ORF">SDC9_185236</name>
</gene>
<name>A0A645HGM3_9ZZZZ</name>
<organism evidence="1">
    <name type="scientific">bioreactor metagenome</name>
    <dbReference type="NCBI Taxonomy" id="1076179"/>
    <lineage>
        <taxon>unclassified sequences</taxon>
        <taxon>metagenomes</taxon>
        <taxon>ecological metagenomes</taxon>
    </lineage>
</organism>
<sequence length="104" mass="11776">MGAAVLIFLILKIPRSFEQEFACRQKYVRLYVEIENMNTVDSLLQYFDVSDISVPEFQINKDASKGSVMDITIRLGIPKGRDISKTLSEMAKIDGVTSVEEIEQ</sequence>
<evidence type="ECO:0000313" key="1">
    <source>
        <dbReference type="EMBL" id="MPN37716.1"/>
    </source>
</evidence>
<dbReference type="EMBL" id="VSSQ01092529">
    <property type="protein sequence ID" value="MPN37716.1"/>
    <property type="molecule type" value="Genomic_DNA"/>
</dbReference>
<reference evidence="1" key="1">
    <citation type="submission" date="2019-08" db="EMBL/GenBank/DDBJ databases">
        <authorList>
            <person name="Kucharzyk K."/>
            <person name="Murdoch R.W."/>
            <person name="Higgins S."/>
            <person name="Loffler F."/>
        </authorList>
    </citation>
    <scope>NUCLEOTIDE SEQUENCE</scope>
</reference>